<dbReference type="RefSeq" id="WP_005996984.1">
    <property type="nucleotide sequence ID" value="NZ_AECZ01000054.1"/>
</dbReference>
<accession>E1K2B9</accession>
<gene>
    <name evidence="5" type="ORF">DesfrDRAFT_4019</name>
</gene>
<dbReference type="SUPFAM" id="SSF46689">
    <property type="entry name" value="Homeodomain-like"/>
    <property type="match status" value="2"/>
</dbReference>
<dbReference type="SMART" id="SM00342">
    <property type="entry name" value="HTH_ARAC"/>
    <property type="match status" value="1"/>
</dbReference>
<evidence type="ECO:0000259" key="4">
    <source>
        <dbReference type="PROSITE" id="PS01124"/>
    </source>
</evidence>
<protein>
    <submittedName>
        <fullName evidence="5">Transcriptional regulator, AraC family</fullName>
    </submittedName>
</protein>
<dbReference type="InterPro" id="IPR003313">
    <property type="entry name" value="AraC-bd"/>
</dbReference>
<dbReference type="InterPro" id="IPR018060">
    <property type="entry name" value="HTH_AraC"/>
</dbReference>
<keyword evidence="2" id="KW-0238">DNA-binding</keyword>
<dbReference type="PROSITE" id="PS01124">
    <property type="entry name" value="HTH_ARAC_FAMILY_2"/>
    <property type="match status" value="1"/>
</dbReference>
<organism evidence="5 6">
    <name type="scientific">Solidesulfovibrio fructosivorans JJ]</name>
    <dbReference type="NCBI Taxonomy" id="596151"/>
    <lineage>
        <taxon>Bacteria</taxon>
        <taxon>Pseudomonadati</taxon>
        <taxon>Thermodesulfobacteriota</taxon>
        <taxon>Desulfovibrionia</taxon>
        <taxon>Desulfovibrionales</taxon>
        <taxon>Desulfovibrionaceae</taxon>
        <taxon>Solidesulfovibrio</taxon>
    </lineage>
</organism>
<dbReference type="Gene3D" id="2.60.120.10">
    <property type="entry name" value="Jelly Rolls"/>
    <property type="match status" value="1"/>
</dbReference>
<dbReference type="Pfam" id="PF12833">
    <property type="entry name" value="HTH_18"/>
    <property type="match status" value="1"/>
</dbReference>
<dbReference type="eggNOG" id="COG2207">
    <property type="taxonomic scope" value="Bacteria"/>
</dbReference>
<comment type="caution">
    <text evidence="5">The sequence shown here is derived from an EMBL/GenBank/DDBJ whole genome shotgun (WGS) entry which is preliminary data.</text>
</comment>
<dbReference type="EMBL" id="AECZ01000054">
    <property type="protein sequence ID" value="EFL49239.1"/>
    <property type="molecule type" value="Genomic_DNA"/>
</dbReference>
<evidence type="ECO:0000256" key="1">
    <source>
        <dbReference type="ARBA" id="ARBA00023015"/>
    </source>
</evidence>
<reference evidence="5 6" key="1">
    <citation type="submission" date="2010-08" db="EMBL/GenBank/DDBJ databases">
        <title>The draft genome of Desulfovibrio fructosovorans JJ.</title>
        <authorList>
            <consortium name="US DOE Joint Genome Institute (JGI-PGF)"/>
            <person name="Lucas S."/>
            <person name="Copeland A."/>
            <person name="Lapidus A."/>
            <person name="Cheng J.-F."/>
            <person name="Bruce D."/>
            <person name="Goodwin L."/>
            <person name="Pitluck S."/>
            <person name="Land M.L."/>
            <person name="Hauser L."/>
            <person name="Chang Y.-J."/>
            <person name="Jeffries C."/>
            <person name="Wall J.D."/>
            <person name="Stahl D.A."/>
            <person name="Arkin A.P."/>
            <person name="Dehal P."/>
            <person name="Stolyar S.M."/>
            <person name="Hazen T.C."/>
            <person name="Woyke T.J."/>
        </authorList>
    </citation>
    <scope>NUCLEOTIDE SEQUENCE [LARGE SCALE GENOMIC DNA]</scope>
    <source>
        <strain evidence="5 6">JJ</strain>
    </source>
</reference>
<dbReference type="InterPro" id="IPR009057">
    <property type="entry name" value="Homeodomain-like_sf"/>
</dbReference>
<feature type="domain" description="HTH araC/xylS-type" evidence="4">
    <location>
        <begin position="161"/>
        <end position="258"/>
    </location>
</feature>
<dbReference type="PANTHER" id="PTHR46796">
    <property type="entry name" value="HTH-TYPE TRANSCRIPTIONAL ACTIVATOR RHAS-RELATED"/>
    <property type="match status" value="1"/>
</dbReference>
<keyword evidence="1" id="KW-0805">Transcription regulation</keyword>
<dbReference type="PANTHER" id="PTHR46796:SF2">
    <property type="entry name" value="TRANSCRIPTIONAL REGULATORY PROTEIN"/>
    <property type="match status" value="1"/>
</dbReference>
<proteinExistence type="predicted"/>
<sequence length="261" mass="26929">MPQSALSVSRHPGAPGLEAVCGVGVAADIVRHAHARSIVGLCLGGGRRITAGGGVFEAGPGQGFVIPPGVVHACAPAGDAGHSYVALAASAACFPPGRGDGEAAVEVWPRLWRDRQAAELLLATAAAVSSGDGRALRFFQALAARLDLRPASPPPLHAATRRAKAAIDAAPAEPVTVAGLAGLAGVSPYHLERLFRRDLGVPLLDYALSRRVALAALRIGEGEEICEAALAAGFCDQSHLSRQFRRRMGVPPGRYRVSRPS</sequence>
<evidence type="ECO:0000256" key="2">
    <source>
        <dbReference type="ARBA" id="ARBA00023125"/>
    </source>
</evidence>
<evidence type="ECO:0000313" key="6">
    <source>
        <dbReference type="Proteomes" id="UP000006250"/>
    </source>
</evidence>
<dbReference type="OrthoDB" id="112032at2"/>
<dbReference type="SUPFAM" id="SSF51182">
    <property type="entry name" value="RmlC-like cupins"/>
    <property type="match status" value="1"/>
</dbReference>
<name>E1K2B9_SOLFR</name>
<evidence type="ECO:0000256" key="3">
    <source>
        <dbReference type="ARBA" id="ARBA00023163"/>
    </source>
</evidence>
<dbReference type="GO" id="GO:0043565">
    <property type="term" value="F:sequence-specific DNA binding"/>
    <property type="evidence" value="ECO:0007669"/>
    <property type="project" value="InterPro"/>
</dbReference>
<dbReference type="GO" id="GO:0003700">
    <property type="term" value="F:DNA-binding transcription factor activity"/>
    <property type="evidence" value="ECO:0007669"/>
    <property type="project" value="InterPro"/>
</dbReference>
<dbReference type="InterPro" id="IPR011051">
    <property type="entry name" value="RmlC_Cupin_sf"/>
</dbReference>
<dbReference type="STRING" id="596151.DesfrDRAFT_4019"/>
<dbReference type="InterPro" id="IPR014710">
    <property type="entry name" value="RmlC-like_jellyroll"/>
</dbReference>
<keyword evidence="6" id="KW-1185">Reference proteome</keyword>
<dbReference type="PROSITE" id="PS00041">
    <property type="entry name" value="HTH_ARAC_FAMILY_1"/>
    <property type="match status" value="1"/>
</dbReference>
<keyword evidence="3" id="KW-0804">Transcription</keyword>
<dbReference type="Gene3D" id="1.10.10.60">
    <property type="entry name" value="Homeodomain-like"/>
    <property type="match status" value="1"/>
</dbReference>
<evidence type="ECO:0000313" key="5">
    <source>
        <dbReference type="EMBL" id="EFL49239.1"/>
    </source>
</evidence>
<dbReference type="Proteomes" id="UP000006250">
    <property type="component" value="Unassembled WGS sequence"/>
</dbReference>
<dbReference type="InterPro" id="IPR050204">
    <property type="entry name" value="AraC_XylS_family_regulators"/>
</dbReference>
<dbReference type="Pfam" id="PF02311">
    <property type="entry name" value="AraC_binding"/>
    <property type="match status" value="1"/>
</dbReference>
<dbReference type="InterPro" id="IPR018062">
    <property type="entry name" value="HTH_AraC-typ_CS"/>
</dbReference>
<dbReference type="AlphaFoldDB" id="E1K2B9"/>